<dbReference type="STRING" id="865938.Weevi_0123"/>
<dbReference type="eggNOG" id="COG2369">
    <property type="taxonomic scope" value="Bacteria"/>
</dbReference>
<reference evidence="4" key="2">
    <citation type="journal article" date="2011" name="Stand. Genomic Sci.">
        <title>Complete genome sequence of Weeksella virosa type strain (9751T).</title>
        <authorList>
            <person name="Lang E."/>
            <person name="Teshima H."/>
            <person name="Lucas S."/>
            <person name="Lapidus A."/>
            <person name="Hammon N."/>
            <person name="Deshpande S."/>
            <person name="Nolan M."/>
            <person name="Cheng J."/>
            <person name="Pitluck S."/>
            <person name="Liolios K."/>
            <person name="Pagani I."/>
            <person name="Mikhailova N."/>
            <person name="Ivanova N."/>
            <person name="Mavromatis K."/>
            <person name="Pati A."/>
            <person name="Tapia R."/>
            <person name="Han C."/>
            <person name="Goodwin L."/>
            <person name="Chen A."/>
            <person name="Palaniappan K."/>
            <person name="Land M."/>
            <person name="Hauser L."/>
            <person name="Chang Y."/>
            <person name="Jeffries C."/>
            <person name="Brambilla E."/>
            <person name="Kopitz M."/>
            <person name="Rohde M."/>
            <person name="Goker M."/>
            <person name="Tindall B."/>
            <person name="Detter J."/>
            <person name="Woyke T."/>
            <person name="Bristow J."/>
            <person name="Eisen J."/>
            <person name="Markowitz V."/>
            <person name="Hugenholtz P."/>
            <person name="Klenk H."/>
            <person name="Kyrpides N."/>
        </authorList>
    </citation>
    <scope>NUCLEOTIDE SEQUENCE [LARGE SCALE GENOMIC DNA]</scope>
    <source>
        <strain evidence="4">ATCC 43766 / DSM 16922 / JCM 21250 / NBRC 16016 / NCTC 11634 / CL345/78</strain>
    </source>
</reference>
<evidence type="ECO:0000259" key="2">
    <source>
        <dbReference type="Pfam" id="PF04233"/>
    </source>
</evidence>
<sequence length="402" mass="46755">MNALFNKREVPGELRAELWKEYNKKLSNAVDQGYKPSIEFYDTDLVNALKENIAVFSAFKEASFNSVLKDLLIDEKKGLRSWDEFKKEATKIDAKYNQQWLKTEYHQTIASANAAQKWKDIQRTKHIYPNLKYVTVNDNRVRDKHRAWHGKILPIDHPFWKVNFPPNDWACRCDAIRTADDPSPEAEIPTSIPNDKFRNNPGESGKVFPETVYANGVSDEDFKKIADWGLAQLKKIKQYAANYQAYRKLKKDTNYFDVAFDKQSGGMKAIHKEHNFDNKTGWTEKEVQNIGFKNGYSVILDKEIMNVYKLRNTEGFWNNLPFEIASTETATENNIRNGLKHCASKKKTRIAILYFPNNNFQYEIFKKGLAKYNGLKADEKQFLKFDRIICISGDKIVYNKSH</sequence>
<evidence type="ECO:0000313" key="3">
    <source>
        <dbReference type="EMBL" id="ADX66849.1"/>
    </source>
</evidence>
<dbReference type="InterPro" id="IPR006528">
    <property type="entry name" value="Phage_head_morphogenesis_dom"/>
</dbReference>
<dbReference type="Pfam" id="PF04233">
    <property type="entry name" value="Phage_Mu_F"/>
    <property type="match status" value="1"/>
</dbReference>
<dbReference type="HOGENOM" id="CLU_685034_0_0_10"/>
<reference evidence="3 4" key="1">
    <citation type="journal article" date="2011" name="Stand. Genomic Sci.">
        <title>Complete genome sequence of Weeksella virosa type strain (9751).</title>
        <authorList>
            <person name="Lang E."/>
            <person name="Teshima H."/>
            <person name="Lucas S."/>
            <person name="Lapidus A."/>
            <person name="Hammon N."/>
            <person name="Deshpande S."/>
            <person name="Nolan M."/>
            <person name="Cheng J.F."/>
            <person name="Pitluck S."/>
            <person name="Liolios K."/>
            <person name="Pagani I."/>
            <person name="Mikhailova N."/>
            <person name="Ivanova N."/>
            <person name="Mavromatis K."/>
            <person name="Pati A."/>
            <person name="Tapia R."/>
            <person name="Han C."/>
            <person name="Goodwin L."/>
            <person name="Chen A."/>
            <person name="Palaniappan K."/>
            <person name="Land M."/>
            <person name="Hauser L."/>
            <person name="Chang Y.J."/>
            <person name="Jeffries C.D."/>
            <person name="Brambilla E.M."/>
            <person name="Kopitz M."/>
            <person name="Rohde M."/>
            <person name="Goker M."/>
            <person name="Tindall B.J."/>
            <person name="Detter J.C."/>
            <person name="Woyke T."/>
            <person name="Bristow J."/>
            <person name="Eisen J.A."/>
            <person name="Markowitz V."/>
            <person name="Hugenholtz P."/>
            <person name="Klenk H.P."/>
            <person name="Kyrpides N.C."/>
        </authorList>
    </citation>
    <scope>NUCLEOTIDE SEQUENCE [LARGE SCALE GENOMIC DNA]</scope>
    <source>
        <strain evidence="4">ATCC 43766 / DSM 16922 / JCM 21250 / NBRC 16016 / NCTC 11634 / CL345/78</strain>
    </source>
</reference>
<dbReference type="EMBL" id="CP002455">
    <property type="protein sequence ID" value="ADX66849.1"/>
    <property type="molecule type" value="Genomic_DNA"/>
</dbReference>
<evidence type="ECO:0000313" key="4">
    <source>
        <dbReference type="Proteomes" id="UP000008641"/>
    </source>
</evidence>
<evidence type="ECO:0000256" key="1">
    <source>
        <dbReference type="SAM" id="MobiDB-lite"/>
    </source>
</evidence>
<protein>
    <submittedName>
        <fullName evidence="3">Phage head morphogenesis protein, SPP1 gp7 family</fullName>
    </submittedName>
</protein>
<gene>
    <name evidence="3" type="ordered locus">Weevi_0123</name>
</gene>
<accession>F0P2V9</accession>
<organism evidence="3 4">
    <name type="scientific">Weeksella virosa (strain ATCC 43766 / DSM 16922 / JCM 21250 / CCUG 30538 / CDC 9751 / IAM 14551 / NBRC 16016 / NCTC 11634 / CL345/78)</name>
    <dbReference type="NCBI Taxonomy" id="865938"/>
    <lineage>
        <taxon>Bacteria</taxon>
        <taxon>Pseudomonadati</taxon>
        <taxon>Bacteroidota</taxon>
        <taxon>Flavobacteriia</taxon>
        <taxon>Flavobacteriales</taxon>
        <taxon>Weeksellaceae</taxon>
        <taxon>Weeksella</taxon>
    </lineage>
</organism>
<name>F0P2V9_WEEVC</name>
<proteinExistence type="predicted"/>
<dbReference type="NCBIfam" id="TIGR01641">
    <property type="entry name" value="phageSPP1_gp7"/>
    <property type="match status" value="1"/>
</dbReference>
<dbReference type="RefSeq" id="WP_013597241.1">
    <property type="nucleotide sequence ID" value="NC_015144.1"/>
</dbReference>
<dbReference type="Proteomes" id="UP000008641">
    <property type="component" value="Chromosome"/>
</dbReference>
<feature type="domain" description="Phage head morphogenesis" evidence="2">
    <location>
        <begin position="85"/>
        <end position="175"/>
    </location>
</feature>
<dbReference type="AlphaFoldDB" id="F0P2V9"/>
<feature type="region of interest" description="Disordered" evidence="1">
    <location>
        <begin position="182"/>
        <end position="203"/>
    </location>
</feature>
<dbReference type="KEGG" id="wvi:Weevi_0123"/>
<keyword evidence="4" id="KW-1185">Reference proteome</keyword>